<organism evidence="4">
    <name type="scientific">marine metagenome</name>
    <dbReference type="NCBI Taxonomy" id="408172"/>
    <lineage>
        <taxon>unclassified sequences</taxon>
        <taxon>metagenomes</taxon>
        <taxon>ecological metagenomes</taxon>
    </lineage>
</organism>
<dbReference type="PANTHER" id="PTHR20982">
    <property type="entry name" value="RIBOSOME RECYCLING FACTOR"/>
    <property type="match status" value="1"/>
</dbReference>
<keyword evidence="2" id="KW-0648">Protein biosynthesis</keyword>
<dbReference type="SUPFAM" id="SSF55194">
    <property type="entry name" value="Ribosome recycling factor, RRF"/>
    <property type="match status" value="1"/>
</dbReference>
<dbReference type="Gene3D" id="1.10.132.20">
    <property type="entry name" value="Ribosome-recycling factor"/>
    <property type="match status" value="1"/>
</dbReference>
<protein>
    <recommendedName>
        <fullName evidence="3">Ribosome recycling factor domain-containing protein</fullName>
    </recommendedName>
</protein>
<comment type="similarity">
    <text evidence="1">Belongs to the RRF family.</text>
</comment>
<evidence type="ECO:0000259" key="3">
    <source>
        <dbReference type="Pfam" id="PF01765"/>
    </source>
</evidence>
<name>A0A382BD63_9ZZZZ</name>
<dbReference type="AlphaFoldDB" id="A0A382BD63"/>
<gene>
    <name evidence="4" type="ORF">METZ01_LOCUS164609</name>
</gene>
<reference evidence="4" key="1">
    <citation type="submission" date="2018-05" db="EMBL/GenBank/DDBJ databases">
        <authorList>
            <person name="Lanie J.A."/>
            <person name="Ng W.-L."/>
            <person name="Kazmierczak K.M."/>
            <person name="Andrzejewski T.M."/>
            <person name="Davidsen T.M."/>
            <person name="Wayne K.J."/>
            <person name="Tettelin H."/>
            <person name="Glass J.I."/>
            <person name="Rusch D."/>
            <person name="Podicherti R."/>
            <person name="Tsui H.-C.T."/>
            <person name="Winkler M.E."/>
        </authorList>
    </citation>
    <scope>NUCLEOTIDE SEQUENCE</scope>
</reference>
<dbReference type="HAMAP" id="MF_00040">
    <property type="entry name" value="RRF"/>
    <property type="match status" value="1"/>
</dbReference>
<evidence type="ECO:0000313" key="4">
    <source>
        <dbReference type="EMBL" id="SVB11755.1"/>
    </source>
</evidence>
<evidence type="ECO:0000256" key="1">
    <source>
        <dbReference type="ARBA" id="ARBA00005912"/>
    </source>
</evidence>
<feature type="non-terminal residue" evidence="4">
    <location>
        <position position="1"/>
    </location>
</feature>
<dbReference type="Gene3D" id="3.30.1360.40">
    <property type="match status" value="1"/>
</dbReference>
<dbReference type="Pfam" id="PF01765">
    <property type="entry name" value="RRF"/>
    <property type="match status" value="1"/>
</dbReference>
<dbReference type="GO" id="GO:0006412">
    <property type="term" value="P:translation"/>
    <property type="evidence" value="ECO:0007669"/>
    <property type="project" value="UniProtKB-KW"/>
</dbReference>
<dbReference type="NCBIfam" id="TIGR00496">
    <property type="entry name" value="frr"/>
    <property type="match status" value="1"/>
</dbReference>
<dbReference type="GO" id="GO:0043023">
    <property type="term" value="F:ribosomal large subunit binding"/>
    <property type="evidence" value="ECO:0007669"/>
    <property type="project" value="TreeGrafter"/>
</dbReference>
<proteinExistence type="inferred from homology"/>
<dbReference type="FunFam" id="3.30.1360.40:FF:000001">
    <property type="entry name" value="Ribosome-recycling factor"/>
    <property type="match status" value="1"/>
</dbReference>
<feature type="domain" description="Ribosome recycling factor" evidence="3">
    <location>
        <begin position="25"/>
        <end position="187"/>
    </location>
</feature>
<dbReference type="EMBL" id="UINC01029288">
    <property type="protein sequence ID" value="SVB11755.1"/>
    <property type="molecule type" value="Genomic_DNA"/>
</dbReference>
<dbReference type="InterPro" id="IPR036191">
    <property type="entry name" value="RRF_sf"/>
</dbReference>
<evidence type="ECO:0000256" key="2">
    <source>
        <dbReference type="ARBA" id="ARBA00022917"/>
    </source>
</evidence>
<dbReference type="InterPro" id="IPR023584">
    <property type="entry name" value="Ribosome_recyc_fac_dom"/>
</dbReference>
<dbReference type="InterPro" id="IPR002661">
    <property type="entry name" value="Ribosome_recyc_fac"/>
</dbReference>
<sequence>VTDDLLKMIVDDTVEKMTDAVAHSRREFATVRTGRASSSLVERLTVEAYGVEMRMQELASFSVPEARQLLITPHDPANVPVIERTINQADLGLAPSTDGRTVRLVFPELTEERRRDLVRMVNGMAEEGKNRLRGLRRHARKDLDDVAEGGGVSKDDVKWVADQIDELIHKYETEVEQARSAKEGELLEV</sequence>
<accession>A0A382BD63</accession>
<dbReference type="PANTHER" id="PTHR20982:SF3">
    <property type="entry name" value="MITOCHONDRIAL RIBOSOME RECYCLING FACTOR PSEUDO 1"/>
    <property type="match status" value="1"/>
</dbReference>